<dbReference type="InterPro" id="IPR050082">
    <property type="entry name" value="RNA_methyltr_RlmE"/>
</dbReference>
<sequence length="78" mass="8738">MADRSQIYAKMNKADLVLSDIAPNISGIEDVDQANFVEILESILSICSDLLKINGVLVMKFFIGSSYDFFKRKAETVF</sequence>
<dbReference type="PANTHER" id="PTHR10920:SF13">
    <property type="entry name" value="PRE-RRNA 2'-O-RIBOSE RNA METHYLTRANSFERASE FTSJ3"/>
    <property type="match status" value="1"/>
</dbReference>
<proteinExistence type="predicted"/>
<dbReference type="PANTHER" id="PTHR10920">
    <property type="entry name" value="RIBOSOMAL RNA METHYLTRANSFERASE"/>
    <property type="match status" value="1"/>
</dbReference>
<accession>D6PKJ3</accession>
<organism evidence="6">
    <name type="scientific">uncultured organism MedDCM-OCT-S08-C1388</name>
    <dbReference type="NCBI Taxonomy" id="743628"/>
    <lineage>
        <taxon>unclassified sequences</taxon>
        <taxon>environmental samples</taxon>
    </lineage>
</organism>
<keyword evidence="1" id="KW-0698">rRNA processing</keyword>
<dbReference type="InterPro" id="IPR029063">
    <property type="entry name" value="SAM-dependent_MTases_sf"/>
</dbReference>
<dbReference type="InterPro" id="IPR002877">
    <property type="entry name" value="RNA_MeTrfase_FtsJ_dom"/>
</dbReference>
<protein>
    <recommendedName>
        <fullName evidence="5">Ribosomal RNA methyltransferase FtsJ domain-containing protein</fullName>
    </recommendedName>
</protein>
<dbReference type="GO" id="GO:0006364">
    <property type="term" value="P:rRNA processing"/>
    <property type="evidence" value="ECO:0007669"/>
    <property type="project" value="UniProtKB-KW"/>
</dbReference>
<evidence type="ECO:0000256" key="3">
    <source>
        <dbReference type="ARBA" id="ARBA00022679"/>
    </source>
</evidence>
<dbReference type="Pfam" id="PF01728">
    <property type="entry name" value="FtsJ"/>
    <property type="match status" value="1"/>
</dbReference>
<feature type="domain" description="Ribosomal RNA methyltransferase FtsJ" evidence="5">
    <location>
        <begin position="12"/>
        <end position="73"/>
    </location>
</feature>
<name>D6PKJ3_9ZZZZ</name>
<keyword evidence="2" id="KW-0489">Methyltransferase</keyword>
<evidence type="ECO:0000256" key="4">
    <source>
        <dbReference type="ARBA" id="ARBA00022691"/>
    </source>
</evidence>
<dbReference type="GO" id="GO:0001510">
    <property type="term" value="P:RNA methylation"/>
    <property type="evidence" value="ECO:0007669"/>
    <property type="project" value="TreeGrafter"/>
</dbReference>
<dbReference type="GO" id="GO:0008173">
    <property type="term" value="F:RNA methyltransferase activity"/>
    <property type="evidence" value="ECO:0007669"/>
    <property type="project" value="TreeGrafter"/>
</dbReference>
<keyword evidence="3" id="KW-0808">Transferase</keyword>
<reference evidence="6" key="1">
    <citation type="journal article" date="2010" name="ISME J.">
        <title>Metagenome of the Mediterranean deep chlorophyll maximum studied by direct and fosmid library 454 pyrosequencing.</title>
        <authorList>
            <person name="Ghai R."/>
            <person name="Martin-Cuadrado A.B."/>
            <person name="Molto A.G."/>
            <person name="Heredia I.G."/>
            <person name="Cabrera R."/>
            <person name="Martin J."/>
            <person name="Verdu M."/>
            <person name="Deschamps P."/>
            <person name="Moreira D."/>
            <person name="Lopez-Garcia P."/>
            <person name="Mira A."/>
            <person name="Rodriguez-Valera F."/>
        </authorList>
    </citation>
    <scope>NUCLEOTIDE SEQUENCE</scope>
</reference>
<dbReference type="EMBL" id="GU943127">
    <property type="protein sequence ID" value="ADD96244.1"/>
    <property type="molecule type" value="Genomic_DNA"/>
</dbReference>
<evidence type="ECO:0000313" key="6">
    <source>
        <dbReference type="EMBL" id="ADD96244.1"/>
    </source>
</evidence>
<evidence type="ECO:0000256" key="1">
    <source>
        <dbReference type="ARBA" id="ARBA00022552"/>
    </source>
</evidence>
<evidence type="ECO:0000256" key="2">
    <source>
        <dbReference type="ARBA" id="ARBA00022603"/>
    </source>
</evidence>
<dbReference type="Gene3D" id="3.40.50.150">
    <property type="entry name" value="Vaccinia Virus protein VP39"/>
    <property type="match status" value="1"/>
</dbReference>
<evidence type="ECO:0000259" key="5">
    <source>
        <dbReference type="Pfam" id="PF01728"/>
    </source>
</evidence>
<dbReference type="SUPFAM" id="SSF53335">
    <property type="entry name" value="S-adenosyl-L-methionine-dependent methyltransferases"/>
    <property type="match status" value="1"/>
</dbReference>
<dbReference type="AlphaFoldDB" id="D6PKJ3"/>
<keyword evidence="4" id="KW-0949">S-adenosyl-L-methionine</keyword>